<comment type="caution">
    <text evidence="1">The sequence shown here is derived from an EMBL/GenBank/DDBJ whole genome shotgun (WGS) entry which is preliminary data.</text>
</comment>
<dbReference type="AlphaFoldDB" id="A0ABC8ISW7"/>
<keyword evidence="2" id="KW-1185">Reference proteome</keyword>
<accession>A0ABC8ISW7</accession>
<organism evidence="1 2">
    <name type="scientific">Eruca vesicaria subsp. sativa</name>
    <name type="common">Garden rocket</name>
    <name type="synonym">Eruca sativa</name>
    <dbReference type="NCBI Taxonomy" id="29727"/>
    <lineage>
        <taxon>Eukaryota</taxon>
        <taxon>Viridiplantae</taxon>
        <taxon>Streptophyta</taxon>
        <taxon>Embryophyta</taxon>
        <taxon>Tracheophyta</taxon>
        <taxon>Spermatophyta</taxon>
        <taxon>Magnoliopsida</taxon>
        <taxon>eudicotyledons</taxon>
        <taxon>Gunneridae</taxon>
        <taxon>Pentapetalae</taxon>
        <taxon>rosids</taxon>
        <taxon>malvids</taxon>
        <taxon>Brassicales</taxon>
        <taxon>Brassicaceae</taxon>
        <taxon>Brassiceae</taxon>
        <taxon>Eruca</taxon>
    </lineage>
</organism>
<evidence type="ECO:0000313" key="1">
    <source>
        <dbReference type="EMBL" id="CAH8294083.1"/>
    </source>
</evidence>
<dbReference type="Proteomes" id="UP001642260">
    <property type="component" value="Unassembled WGS sequence"/>
</dbReference>
<reference evidence="1 2" key="1">
    <citation type="submission" date="2022-03" db="EMBL/GenBank/DDBJ databases">
        <authorList>
            <person name="Macdonald S."/>
            <person name="Ahmed S."/>
            <person name="Newling K."/>
        </authorList>
    </citation>
    <scope>NUCLEOTIDE SEQUENCE [LARGE SCALE GENOMIC DNA]</scope>
</reference>
<proteinExistence type="predicted"/>
<dbReference type="EMBL" id="CAKOAT010048489">
    <property type="protein sequence ID" value="CAH8294083.1"/>
    <property type="molecule type" value="Genomic_DNA"/>
</dbReference>
<gene>
    <name evidence="1" type="ORF">ERUC_LOCUS1711</name>
</gene>
<feature type="non-terminal residue" evidence="1">
    <location>
        <position position="55"/>
    </location>
</feature>
<sequence length="55" mass="6337">MEERTHITNPTSSLYQSDELVDIHLKHLARQGYTAFCVDCAWACYRLNKSFGGCR</sequence>
<name>A0ABC8ISW7_ERUVS</name>
<protein>
    <submittedName>
        <fullName evidence="1">Uncharacterized protein</fullName>
    </submittedName>
</protein>
<evidence type="ECO:0000313" key="2">
    <source>
        <dbReference type="Proteomes" id="UP001642260"/>
    </source>
</evidence>